<evidence type="ECO:0000256" key="2">
    <source>
        <dbReference type="ARBA" id="ARBA00022645"/>
    </source>
</evidence>
<dbReference type="PIRSF" id="PIRSF028757">
    <property type="entry name" value="LD-carboxypeptidase"/>
    <property type="match status" value="1"/>
</dbReference>
<keyword evidence="2" id="KW-0121">Carboxypeptidase</keyword>
<dbReference type="Pfam" id="PF17676">
    <property type="entry name" value="Peptidase_S66C"/>
    <property type="match status" value="1"/>
</dbReference>
<keyword evidence="10" id="KW-1185">Reference proteome</keyword>
<dbReference type="InterPro" id="IPR027461">
    <property type="entry name" value="Carboxypeptidase_A_C_sf"/>
</dbReference>
<accession>A0A975IQ62</accession>
<gene>
    <name evidence="9" type="ORF">G127AT_12965</name>
</gene>
<evidence type="ECO:0000313" key="10">
    <source>
        <dbReference type="Proteomes" id="UP000671914"/>
    </source>
</evidence>
<dbReference type="InterPro" id="IPR003507">
    <property type="entry name" value="S66_fam"/>
</dbReference>
<dbReference type="SUPFAM" id="SSF141986">
    <property type="entry name" value="LD-carboxypeptidase A C-terminal domain-like"/>
    <property type="match status" value="1"/>
</dbReference>
<proteinExistence type="inferred from homology"/>
<dbReference type="SUPFAM" id="SSF52317">
    <property type="entry name" value="Class I glutamine amidotransferase-like"/>
    <property type="match status" value="1"/>
</dbReference>
<sequence>MSRALGPLAAGARVALVAPSGPPPAAELARAVSLVSAWGLEPVVFESARSAHPRARYLAAPDAVRAADLETAWCDPAIDAVFCVRGGYGAVRILDRLDAGRLRAARPKPLYGSSDVTAVHEYWAETLGVPSWFTPMLATRALLDDDAAIDGLRRAVFEPVAGRSFARDGAVALVPGRARGILVGGNLSLLAMTLGARRRPPAATGPRIGLLEDVAEEPYRLDGLLVSLLRAGWFDGMTGIALGSWQGCGPTDDVRELVEELLVPLGVPLVWELGFGHGPGASSIPLGVVATLDAGERPSLRID</sequence>
<feature type="active site" description="Charge relay system" evidence="6">
    <location>
        <position position="277"/>
    </location>
</feature>
<dbReference type="AlphaFoldDB" id="A0A975IQ62"/>
<keyword evidence="3" id="KW-0645">Protease</keyword>
<keyword evidence="4" id="KW-0378">Hydrolase</keyword>
<dbReference type="GO" id="GO:0008236">
    <property type="term" value="F:serine-type peptidase activity"/>
    <property type="evidence" value="ECO:0007669"/>
    <property type="project" value="UniProtKB-KW"/>
</dbReference>
<dbReference type="PANTHER" id="PTHR30237:SF2">
    <property type="entry name" value="MUREIN TETRAPEPTIDE CARBOXYPEPTIDASE"/>
    <property type="match status" value="1"/>
</dbReference>
<feature type="active site" description="Charge relay system" evidence="6">
    <location>
        <position position="212"/>
    </location>
</feature>
<dbReference type="InterPro" id="IPR027478">
    <property type="entry name" value="LdcA_N"/>
</dbReference>
<dbReference type="Pfam" id="PF02016">
    <property type="entry name" value="Peptidase_S66"/>
    <property type="match status" value="1"/>
</dbReference>
<evidence type="ECO:0000256" key="6">
    <source>
        <dbReference type="PIRSR" id="PIRSR028757-1"/>
    </source>
</evidence>
<dbReference type="Gene3D" id="3.40.50.10740">
    <property type="entry name" value="Class I glutamine amidotransferase-like"/>
    <property type="match status" value="1"/>
</dbReference>
<evidence type="ECO:0000313" key="9">
    <source>
        <dbReference type="EMBL" id="QTX06320.1"/>
    </source>
</evidence>
<feature type="active site" description="Nucleophile" evidence="6">
    <location>
        <position position="114"/>
    </location>
</feature>
<dbReference type="GO" id="GO:0004180">
    <property type="term" value="F:carboxypeptidase activity"/>
    <property type="evidence" value="ECO:0007669"/>
    <property type="project" value="UniProtKB-KW"/>
</dbReference>
<evidence type="ECO:0000256" key="3">
    <source>
        <dbReference type="ARBA" id="ARBA00022670"/>
    </source>
</evidence>
<organism evidence="9 10">
    <name type="scientific">Agromyces archimandritae</name>
    <dbReference type="NCBI Taxonomy" id="2781962"/>
    <lineage>
        <taxon>Bacteria</taxon>
        <taxon>Bacillati</taxon>
        <taxon>Actinomycetota</taxon>
        <taxon>Actinomycetes</taxon>
        <taxon>Micrococcales</taxon>
        <taxon>Microbacteriaceae</taxon>
        <taxon>Agromyces</taxon>
    </lineage>
</organism>
<evidence type="ECO:0000259" key="8">
    <source>
        <dbReference type="Pfam" id="PF17676"/>
    </source>
</evidence>
<dbReference type="EMBL" id="CP071696">
    <property type="protein sequence ID" value="QTX06320.1"/>
    <property type="molecule type" value="Genomic_DNA"/>
</dbReference>
<dbReference type="Proteomes" id="UP000671914">
    <property type="component" value="Chromosome"/>
</dbReference>
<dbReference type="CDD" id="cd07025">
    <property type="entry name" value="Peptidase_S66"/>
    <property type="match status" value="1"/>
</dbReference>
<dbReference type="GO" id="GO:0006508">
    <property type="term" value="P:proteolysis"/>
    <property type="evidence" value="ECO:0007669"/>
    <property type="project" value="UniProtKB-KW"/>
</dbReference>
<dbReference type="Gene3D" id="3.50.30.60">
    <property type="entry name" value="LD-carboxypeptidase A C-terminal domain-like"/>
    <property type="match status" value="1"/>
</dbReference>
<dbReference type="InterPro" id="IPR040449">
    <property type="entry name" value="Peptidase_S66_N"/>
</dbReference>
<protein>
    <submittedName>
        <fullName evidence="9">LD-carboxypeptidase</fullName>
    </submittedName>
</protein>
<dbReference type="InterPro" id="IPR029062">
    <property type="entry name" value="Class_I_gatase-like"/>
</dbReference>
<feature type="domain" description="LD-carboxypeptidase N-terminal" evidence="7">
    <location>
        <begin position="14"/>
        <end position="132"/>
    </location>
</feature>
<feature type="domain" description="LD-carboxypeptidase C-terminal" evidence="8">
    <location>
        <begin position="179"/>
        <end position="292"/>
    </location>
</feature>
<dbReference type="InterPro" id="IPR040921">
    <property type="entry name" value="Peptidase_S66C"/>
</dbReference>
<reference evidence="9" key="1">
    <citation type="submission" date="2021-03" db="EMBL/GenBank/DDBJ databases">
        <title>Agromyces archimandritus sp. nov., isolated from the cockroach Archimandrita tessellata.</title>
        <authorList>
            <person name="Guzman J."/>
            <person name="Ortuzar M."/>
            <person name="Poehlein A."/>
            <person name="Daniel R."/>
            <person name="Trujillo M."/>
            <person name="Vilcinskas A."/>
        </authorList>
    </citation>
    <scope>NUCLEOTIDE SEQUENCE</scope>
    <source>
        <strain evidence="9">G127AT</strain>
    </source>
</reference>
<comment type="similarity">
    <text evidence="1">Belongs to the peptidase S66 family.</text>
</comment>
<dbReference type="KEGG" id="aarc:G127AT_12965"/>
<evidence type="ECO:0000259" key="7">
    <source>
        <dbReference type="Pfam" id="PF02016"/>
    </source>
</evidence>
<evidence type="ECO:0000256" key="1">
    <source>
        <dbReference type="ARBA" id="ARBA00010233"/>
    </source>
</evidence>
<name>A0A975IQ62_9MICO</name>
<keyword evidence="5" id="KW-0720">Serine protease</keyword>
<dbReference type="PANTHER" id="PTHR30237">
    <property type="entry name" value="MURAMOYLTETRAPEPTIDE CARBOXYPEPTIDASE"/>
    <property type="match status" value="1"/>
</dbReference>
<evidence type="ECO:0000256" key="5">
    <source>
        <dbReference type="ARBA" id="ARBA00022825"/>
    </source>
</evidence>
<evidence type="ECO:0000256" key="4">
    <source>
        <dbReference type="ARBA" id="ARBA00022801"/>
    </source>
</evidence>